<keyword evidence="2" id="KW-1185">Reference proteome</keyword>
<reference evidence="1" key="1">
    <citation type="submission" date="2020-10" db="EMBL/GenBank/DDBJ databases">
        <title>Ca. Dormibacterota MAGs.</title>
        <authorList>
            <person name="Montgomery K."/>
        </authorList>
    </citation>
    <scope>NUCLEOTIDE SEQUENCE [LARGE SCALE GENOMIC DNA]</scope>
    <source>
        <strain evidence="1">SC8812_S17_10</strain>
    </source>
</reference>
<comment type="caution">
    <text evidence="1">The sequence shown here is derived from an EMBL/GenBank/DDBJ whole genome shotgun (WGS) entry which is preliminary data.</text>
</comment>
<dbReference type="PANTHER" id="PTHR34822:SF1">
    <property type="entry name" value="GRPB FAMILY PROTEIN"/>
    <property type="match status" value="1"/>
</dbReference>
<organism evidence="1 2">
    <name type="scientific">Candidatus Nephthysia bennettiae</name>
    <dbReference type="NCBI Taxonomy" id="3127016"/>
    <lineage>
        <taxon>Bacteria</taxon>
        <taxon>Bacillati</taxon>
        <taxon>Candidatus Dormiibacterota</taxon>
        <taxon>Candidatus Dormibacteria</taxon>
        <taxon>Candidatus Dormibacterales</taxon>
        <taxon>Candidatus Dormibacteraceae</taxon>
        <taxon>Candidatus Nephthysia</taxon>
    </lineage>
</organism>
<dbReference type="Pfam" id="PF04229">
    <property type="entry name" value="GrpB"/>
    <property type="match status" value="1"/>
</dbReference>
<gene>
    <name evidence="1" type="ORF">JF922_01320</name>
</gene>
<accession>A0A934K0J1</accession>
<sequence>MPIEIVVYDPAWPARYASEASRLRAALGDLAVRIEHVGSTSVPELAAKDIVDIQVSVRTFGPQVAYQDVLERLGYYHRPDPEAAHRFFGLLDASGRRVGNLHVCESGSEWERRHLAFRDRLRGDPQLCREYERLKRRLAPLYTDINEYADAKGEFIGAAQRPAGENAGPN</sequence>
<dbReference type="PANTHER" id="PTHR34822">
    <property type="entry name" value="GRPB DOMAIN PROTEIN (AFU_ORTHOLOGUE AFUA_1G01530)"/>
    <property type="match status" value="1"/>
</dbReference>
<proteinExistence type="predicted"/>
<dbReference type="RefSeq" id="WP_338198542.1">
    <property type="nucleotide sequence ID" value="NZ_JAEKNR010000019.1"/>
</dbReference>
<dbReference type="AlphaFoldDB" id="A0A934K0J1"/>
<protein>
    <submittedName>
        <fullName evidence="1">GrpB family protein</fullName>
    </submittedName>
</protein>
<dbReference type="EMBL" id="JAEKNR010000019">
    <property type="protein sequence ID" value="MBJ7596714.1"/>
    <property type="molecule type" value="Genomic_DNA"/>
</dbReference>
<dbReference type="InterPro" id="IPR043519">
    <property type="entry name" value="NT_sf"/>
</dbReference>
<name>A0A934K0J1_9BACT</name>
<dbReference type="Proteomes" id="UP000612893">
    <property type="component" value="Unassembled WGS sequence"/>
</dbReference>
<dbReference type="SUPFAM" id="SSF81301">
    <property type="entry name" value="Nucleotidyltransferase"/>
    <property type="match status" value="1"/>
</dbReference>
<evidence type="ECO:0000313" key="1">
    <source>
        <dbReference type="EMBL" id="MBJ7596714.1"/>
    </source>
</evidence>
<evidence type="ECO:0000313" key="2">
    <source>
        <dbReference type="Proteomes" id="UP000612893"/>
    </source>
</evidence>
<dbReference type="InterPro" id="IPR007344">
    <property type="entry name" value="GrpB/CoaE"/>
</dbReference>
<dbReference type="Gene3D" id="3.30.460.10">
    <property type="entry name" value="Beta Polymerase, domain 2"/>
    <property type="match status" value="1"/>
</dbReference>